<gene>
    <name evidence="1" type="ORF">RGQ13_13360</name>
</gene>
<dbReference type="RefSeq" id="WP_348390242.1">
    <property type="nucleotide sequence ID" value="NZ_CP134145.1"/>
</dbReference>
<evidence type="ECO:0000313" key="2">
    <source>
        <dbReference type="Proteomes" id="UP001258994"/>
    </source>
</evidence>
<proteinExistence type="predicted"/>
<dbReference type="Proteomes" id="UP001258994">
    <property type="component" value="Chromosome"/>
</dbReference>
<evidence type="ECO:0000313" key="1">
    <source>
        <dbReference type="EMBL" id="WNC71107.1"/>
    </source>
</evidence>
<organism evidence="1 2">
    <name type="scientific">Thalassotalea psychrophila</name>
    <dbReference type="NCBI Taxonomy" id="3065647"/>
    <lineage>
        <taxon>Bacteria</taxon>
        <taxon>Pseudomonadati</taxon>
        <taxon>Pseudomonadota</taxon>
        <taxon>Gammaproteobacteria</taxon>
        <taxon>Alteromonadales</taxon>
        <taxon>Colwelliaceae</taxon>
        <taxon>Thalassotalea</taxon>
    </lineage>
</organism>
<reference evidence="2" key="1">
    <citation type="submission" date="2023-09" db="EMBL/GenBank/DDBJ databases">
        <authorList>
            <person name="Li S."/>
            <person name="Li X."/>
            <person name="Zhang C."/>
            <person name="Zhao Z."/>
        </authorList>
    </citation>
    <scope>NUCLEOTIDE SEQUENCE [LARGE SCALE GENOMIC DNA]</scope>
    <source>
        <strain evidence="2">SQ149</strain>
    </source>
</reference>
<dbReference type="EMBL" id="CP134145">
    <property type="protein sequence ID" value="WNC71107.1"/>
    <property type="molecule type" value="Genomic_DNA"/>
</dbReference>
<keyword evidence="2" id="KW-1185">Reference proteome</keyword>
<name>A0ABY9TQK4_9GAMM</name>
<sequence length="116" mass="13888">MTDVIVVLAFALLIWMMWRLYQAKQYNKFIDWLNVEVKPQLLVKIAEELEENRSADLPNNECHQQAAIYFYQQYPVRIFEAAVAREIIDKSWFSNKKNKRHASHLLFIQSPYRIKA</sequence>
<protein>
    <submittedName>
        <fullName evidence="1">Uncharacterized protein</fullName>
    </submittedName>
</protein>
<accession>A0ABY9TQK4</accession>